<organism evidence="1 2">
    <name type="scientific">Stephania yunnanensis</name>
    <dbReference type="NCBI Taxonomy" id="152371"/>
    <lineage>
        <taxon>Eukaryota</taxon>
        <taxon>Viridiplantae</taxon>
        <taxon>Streptophyta</taxon>
        <taxon>Embryophyta</taxon>
        <taxon>Tracheophyta</taxon>
        <taxon>Spermatophyta</taxon>
        <taxon>Magnoliopsida</taxon>
        <taxon>Ranunculales</taxon>
        <taxon>Menispermaceae</taxon>
        <taxon>Menispermoideae</taxon>
        <taxon>Cissampelideae</taxon>
        <taxon>Stephania</taxon>
    </lineage>
</organism>
<dbReference type="AlphaFoldDB" id="A0AAP0PIA0"/>
<evidence type="ECO:0000313" key="1">
    <source>
        <dbReference type="EMBL" id="KAK9141806.1"/>
    </source>
</evidence>
<protein>
    <submittedName>
        <fullName evidence="1">Uncharacterized protein</fullName>
    </submittedName>
</protein>
<comment type="caution">
    <text evidence="1">The sequence shown here is derived from an EMBL/GenBank/DDBJ whole genome shotgun (WGS) entry which is preliminary data.</text>
</comment>
<dbReference type="Proteomes" id="UP001420932">
    <property type="component" value="Unassembled WGS sequence"/>
</dbReference>
<proteinExistence type="predicted"/>
<gene>
    <name evidence="1" type="ORF">Syun_011206</name>
</gene>
<keyword evidence="2" id="KW-1185">Reference proteome</keyword>
<sequence>MYGGGPPEAQQMSYYDHVQRVEKRRAKFMPACLRCVAASAATRLVSAAWTFCAVAADHQGHQSLLIIC</sequence>
<dbReference type="EMBL" id="JBBNAF010000005">
    <property type="protein sequence ID" value="KAK9141806.1"/>
    <property type="molecule type" value="Genomic_DNA"/>
</dbReference>
<accession>A0AAP0PIA0</accession>
<name>A0AAP0PIA0_9MAGN</name>
<reference evidence="1 2" key="1">
    <citation type="submission" date="2024-01" db="EMBL/GenBank/DDBJ databases">
        <title>Genome assemblies of Stephania.</title>
        <authorList>
            <person name="Yang L."/>
        </authorList>
    </citation>
    <scope>NUCLEOTIDE SEQUENCE [LARGE SCALE GENOMIC DNA]</scope>
    <source>
        <strain evidence="1">YNDBR</strain>
        <tissue evidence="1">Leaf</tissue>
    </source>
</reference>
<evidence type="ECO:0000313" key="2">
    <source>
        <dbReference type="Proteomes" id="UP001420932"/>
    </source>
</evidence>